<evidence type="ECO:0000313" key="2">
    <source>
        <dbReference type="EMBL" id="EAT58958.1"/>
    </source>
</evidence>
<comment type="caution">
    <text evidence="2">The sequence shown here is derived from an EMBL/GenBank/DDBJ whole genome shotgun (WGS) entry which is preliminary data.</text>
</comment>
<sequence>MFTLIICLLFAGLFAGMLFSVELGRRIGLGTIRRNPDGLAKGIGPVEGAVFGLLGLIIAFTFAGAESRFENRRHLITEEANAIGTAYLRIKLLPPDTQPEVRELFRRYLDTRVSAYRNVEDEATTKANLEKSTALQEEIWQKSITACERPDLPKHSGILVFTALNNMIDITNTRATATIDHPPFVILLLFFALSFISSLLVGYNMSVNNRRHWFHPVAFAAIVSLTVFVILDIEFPRRGLVRVDRADKPLLELRQSMLNSQQSNKTAP</sequence>
<keyword evidence="3" id="KW-1185">Reference proteome</keyword>
<keyword evidence="1" id="KW-1133">Transmembrane helix</keyword>
<feature type="transmembrane region" description="Helical" evidence="1">
    <location>
        <begin position="213"/>
        <end position="233"/>
    </location>
</feature>
<organism evidence="2 3">
    <name type="scientific">Chlorobium ferrooxidans DSM 13031</name>
    <dbReference type="NCBI Taxonomy" id="377431"/>
    <lineage>
        <taxon>Bacteria</taxon>
        <taxon>Pseudomonadati</taxon>
        <taxon>Chlorobiota</taxon>
        <taxon>Chlorobiia</taxon>
        <taxon>Chlorobiales</taxon>
        <taxon>Chlorobiaceae</taxon>
        <taxon>Chlorobium/Pelodictyon group</taxon>
        <taxon>Chlorobium</taxon>
    </lineage>
</organism>
<proteinExistence type="predicted"/>
<name>Q0YRQ5_9CHLB</name>
<keyword evidence="1" id="KW-0472">Membrane</keyword>
<dbReference type="Proteomes" id="UP000004162">
    <property type="component" value="Unassembled WGS sequence"/>
</dbReference>
<keyword evidence="1" id="KW-0812">Transmembrane</keyword>
<gene>
    <name evidence="2" type="ORF">CferDRAFT_0932</name>
</gene>
<dbReference type="InterPro" id="IPR025333">
    <property type="entry name" value="DUF4239"/>
</dbReference>
<dbReference type="AlphaFoldDB" id="Q0YRQ5"/>
<reference evidence="2 3" key="2">
    <citation type="submission" date="2006-07" db="EMBL/GenBank/DDBJ databases">
        <title>Sequencing of the draft genome and assembly of Chlorobium ferroxidans DSM 13031.</title>
        <authorList>
            <consortium name="US DOE Joint Genome Institute (JGI-PGF)"/>
            <person name="Copeland A."/>
            <person name="Lucas S."/>
            <person name="Lapidus A."/>
            <person name="Barry K."/>
            <person name="Glavina del Rio T."/>
            <person name="Dalin E."/>
            <person name="Tice H."/>
            <person name="Bruce D."/>
            <person name="Pitluck S."/>
            <person name="Richardson P."/>
        </authorList>
    </citation>
    <scope>NUCLEOTIDE SEQUENCE [LARGE SCALE GENOMIC DNA]</scope>
    <source>
        <strain evidence="2 3">DSM 13031</strain>
    </source>
</reference>
<feature type="transmembrane region" description="Helical" evidence="1">
    <location>
        <begin position="44"/>
        <end position="65"/>
    </location>
</feature>
<evidence type="ECO:0000313" key="3">
    <source>
        <dbReference type="Proteomes" id="UP000004162"/>
    </source>
</evidence>
<evidence type="ECO:0000256" key="1">
    <source>
        <dbReference type="SAM" id="Phobius"/>
    </source>
</evidence>
<evidence type="ECO:0008006" key="4">
    <source>
        <dbReference type="Google" id="ProtNLM"/>
    </source>
</evidence>
<dbReference type="EMBL" id="AASE01000009">
    <property type="protein sequence ID" value="EAT58958.1"/>
    <property type="molecule type" value="Genomic_DNA"/>
</dbReference>
<protein>
    <recommendedName>
        <fullName evidence="4">DUF4239 domain-containing protein</fullName>
    </recommendedName>
</protein>
<dbReference type="Pfam" id="PF14023">
    <property type="entry name" value="Bestrophin-like"/>
    <property type="match status" value="1"/>
</dbReference>
<dbReference type="OrthoDB" id="677192at2"/>
<accession>Q0YRQ5</accession>
<reference evidence="2 3" key="1">
    <citation type="submission" date="2006-07" db="EMBL/GenBank/DDBJ databases">
        <title>Annotation of the draft genome assembly of Chlorobium ferroxidans DSM 13031.</title>
        <authorList>
            <consortium name="US DOE Joint Genome Institute (JGI-ORNL)"/>
            <person name="Larimer F."/>
            <person name="Land M."/>
            <person name="Hauser L."/>
        </authorList>
    </citation>
    <scope>NUCLEOTIDE SEQUENCE [LARGE SCALE GENOMIC DNA]</scope>
    <source>
        <strain evidence="2 3">DSM 13031</strain>
    </source>
</reference>
<feature type="transmembrane region" description="Helical" evidence="1">
    <location>
        <begin position="184"/>
        <end position="201"/>
    </location>
</feature>
<dbReference type="RefSeq" id="WP_006366360.1">
    <property type="nucleotide sequence ID" value="NZ_AASE01000009.1"/>
</dbReference>